<feature type="domain" description="Glycosyl hydrolase family 92 N-terminal" evidence="2">
    <location>
        <begin position="99"/>
        <end position="349"/>
    </location>
</feature>
<dbReference type="Gene3D" id="3.30.2080.10">
    <property type="entry name" value="GH92 mannosidase domain"/>
    <property type="match status" value="1"/>
</dbReference>
<accession>D0Z411</accession>
<dbReference type="InterPro" id="IPR014718">
    <property type="entry name" value="GH-type_carb-bd"/>
</dbReference>
<dbReference type="Pfam" id="PF07971">
    <property type="entry name" value="Glyco_hydro_92"/>
    <property type="match status" value="1"/>
</dbReference>
<dbReference type="GO" id="GO:0030246">
    <property type="term" value="F:carbohydrate binding"/>
    <property type="evidence" value="ECO:0007669"/>
    <property type="project" value="InterPro"/>
</dbReference>
<dbReference type="AlphaFoldDB" id="D0Z411"/>
<dbReference type="EMBL" id="ADBS01000002">
    <property type="protein sequence ID" value="EEZ40142.1"/>
    <property type="molecule type" value="Genomic_DNA"/>
</dbReference>
<keyword evidence="4" id="KW-1185">Reference proteome</keyword>
<dbReference type="PANTHER" id="PTHR12143:SF39">
    <property type="entry name" value="SECRETED PROTEIN"/>
    <property type="match status" value="1"/>
</dbReference>
<dbReference type="InterPro" id="IPR005887">
    <property type="entry name" value="GH92_a_mannosidase_put"/>
</dbReference>
<dbReference type="GO" id="GO:0006516">
    <property type="term" value="P:glycoprotein catabolic process"/>
    <property type="evidence" value="ECO:0007669"/>
    <property type="project" value="TreeGrafter"/>
</dbReference>
<organism evidence="3 4">
    <name type="scientific">Photobacterium damselae subsp. damselae CIP 102761</name>
    <dbReference type="NCBI Taxonomy" id="675817"/>
    <lineage>
        <taxon>Bacteria</taxon>
        <taxon>Pseudomonadati</taxon>
        <taxon>Pseudomonadota</taxon>
        <taxon>Gammaproteobacteria</taxon>
        <taxon>Vibrionales</taxon>
        <taxon>Vibrionaceae</taxon>
        <taxon>Photobacterium</taxon>
    </lineage>
</organism>
<dbReference type="InterPro" id="IPR050883">
    <property type="entry name" value="PNGase"/>
</dbReference>
<dbReference type="eggNOG" id="COG3537">
    <property type="taxonomic scope" value="Bacteria"/>
</dbReference>
<dbReference type="Gene3D" id="1.20.1050.60">
    <property type="entry name" value="alpha-1,2-mannosidase"/>
    <property type="match status" value="1"/>
</dbReference>
<feature type="domain" description="Glycosyl hydrolase family 92" evidence="1">
    <location>
        <begin position="361"/>
        <end position="913"/>
    </location>
</feature>
<dbReference type="FunFam" id="3.30.2080.10:FF:000001">
    <property type="entry name" value="Alpha-1,2-mannosidase subfamily"/>
    <property type="match status" value="1"/>
</dbReference>
<evidence type="ECO:0000313" key="3">
    <source>
        <dbReference type="EMBL" id="EEZ40142.1"/>
    </source>
</evidence>
<proteinExistence type="predicted"/>
<dbReference type="Pfam" id="PF17678">
    <property type="entry name" value="Glyco_hydro_92N"/>
    <property type="match status" value="1"/>
</dbReference>
<dbReference type="SUPFAM" id="SSF48208">
    <property type="entry name" value="Six-hairpin glycosidases"/>
    <property type="match status" value="1"/>
</dbReference>
<dbReference type="PANTHER" id="PTHR12143">
    <property type="entry name" value="PEPTIDE N-GLYCANASE PNGASE -RELATED"/>
    <property type="match status" value="1"/>
</dbReference>
<evidence type="ECO:0000259" key="1">
    <source>
        <dbReference type="Pfam" id="PF07971"/>
    </source>
</evidence>
<name>D0Z411_PHODD</name>
<dbReference type="NCBIfam" id="TIGR01180">
    <property type="entry name" value="aman2_put"/>
    <property type="match status" value="1"/>
</dbReference>
<evidence type="ECO:0000313" key="4">
    <source>
        <dbReference type="Proteomes" id="UP000003579"/>
    </source>
</evidence>
<dbReference type="Gene3D" id="1.20.1610.10">
    <property type="entry name" value="alpha-1,2-mannosidases domains"/>
    <property type="match status" value="1"/>
</dbReference>
<dbReference type="GO" id="GO:0005829">
    <property type="term" value="C:cytosol"/>
    <property type="evidence" value="ECO:0007669"/>
    <property type="project" value="TreeGrafter"/>
</dbReference>
<dbReference type="Proteomes" id="UP000003579">
    <property type="component" value="Unassembled WGS sequence"/>
</dbReference>
<gene>
    <name evidence="3" type="ORF">VDA_001164</name>
</gene>
<dbReference type="GO" id="GO:0005975">
    <property type="term" value="P:carbohydrate metabolic process"/>
    <property type="evidence" value="ECO:0007669"/>
    <property type="project" value="InterPro"/>
</dbReference>
<dbReference type="InterPro" id="IPR012939">
    <property type="entry name" value="Glyco_hydro_92"/>
</dbReference>
<evidence type="ECO:0000259" key="2">
    <source>
        <dbReference type="Pfam" id="PF17678"/>
    </source>
</evidence>
<reference evidence="3 4" key="1">
    <citation type="submission" date="2009-11" db="EMBL/GenBank/DDBJ databases">
        <authorList>
            <consortium name="Los Alamos National Laboratory (LANL)"/>
            <consortium name="National Microbial Pathogen Data Resource (NMPDR)"/>
            <person name="Munk A.C."/>
            <person name="Tapia R."/>
            <person name="Green L."/>
            <person name="Rogers Y."/>
            <person name="Detter J.C."/>
            <person name="Bruce D."/>
            <person name="Brettin T.S."/>
            <person name="Colwell R."/>
            <person name="Huq A."/>
            <person name="Grim C.J."/>
            <person name="Hasan N.A."/>
            <person name="Vonstein V."/>
            <person name="Bartels D."/>
        </authorList>
    </citation>
    <scope>NUCLEOTIDE SEQUENCE [LARGE SCALE GENOMIC DNA]</scope>
    <source>
        <strain evidence="3 4">CIP 102761</strain>
    </source>
</reference>
<dbReference type="InterPro" id="IPR008928">
    <property type="entry name" value="6-hairpin_glycosidase_sf"/>
</dbReference>
<sequence length="945" mass="105470">MLLGKIGLAESFCQPPYSLSLLAHEVLAKEMCAFKLNMEFIMFKPTLVAISIALSLGLVGCNSDNDNVDASGKQPIVNPDIDMGANPAIAFEDMDLTRYVNPFIGTGELGNTYPGATTPHGMVQLSPNNGSNGWEYISGYFYKDARMVGFSHTHLSGAGAGDLNDILVMPINTRSDYMLNEGSASLNVEASTFQHKNESATAGYYTVLLDSYDIKAELTASDRVGVHRYTFPQDEKSELIVNLGFKLNWDYTADSYFKWDKENNRLLGHRFSDGWAPSQKEFFIMEFDQPIKNIRFAYYDKDGKEYVDAPAGTTEIGGEIRGKHQYARAYVEFDTAQSELVVEAKLALSNVEIGENGESGASLNMTEVAGKDFDQVRKDATAKWEKELAKIKVEGDHEYKQTFYSALYHSLLGQTIHSDLDGRYRAVTRGRGAYPNGEFDNPILHDPVLIADANNDGVGDYTRYDTFSLWDTYRSVQPLSSIIEPDRLADVVLSFLSFAELKDESGNVVGRLPEWTFKGNETGMMMGMHSTPIIADVLTKGSLEKRMIDLGFSERERQDIKERLIDAMIKDGREDSAVDSIKEYVTKGYKSAKLREGEGDLWAHSPFESSWTASYSLEYAYNDWCIAQAIKAVRGDKVPEYQEFADRSNNWKAQFDFGGAKYQGWFKARDTEGKFIDAGWVDPKTGKAVGKDWRPDMFNYAFTESNGWQYSFSVQHDIHGLINHMTKFDQEVQDPKAQRGDLFAARLDEYFSTYPDRNAGDNQYPIFNTGNLGQHVQGNEPDHHVPYLYNYVGQPWKTQAVVASATNVCYNNTPDGICGNDDFGTMSSWFVFRALGFYPVSASAGIYEIGTPMFESANIDVGNGKTFTVTTDGVSRDAIFIQSATLNGKAFTRTYLTHDEIMAGGTLHFVMGEKPNKEWGTGKDDVPPNLGVGSFLHANEVQHTQ</sequence>
<protein>
    <submittedName>
        <fullName evidence="3">Alpha-1,2-mannosidase</fullName>
    </submittedName>
</protein>
<dbReference type="GO" id="GO:0000224">
    <property type="term" value="F:peptide-N4-(N-acetyl-beta-glucosaminyl)asparagine amidase activity"/>
    <property type="evidence" value="ECO:0007669"/>
    <property type="project" value="TreeGrafter"/>
</dbReference>
<dbReference type="InterPro" id="IPR041371">
    <property type="entry name" value="GH92_N"/>
</dbReference>
<dbReference type="Gene3D" id="2.70.98.10">
    <property type="match status" value="1"/>
</dbReference>